<dbReference type="Proteomes" id="UP000230729">
    <property type="component" value="Unassembled WGS sequence"/>
</dbReference>
<name>A0A2G9ZJH3_9BACT</name>
<dbReference type="AlphaFoldDB" id="A0A2G9ZJH3"/>
<reference evidence="1 2" key="1">
    <citation type="submission" date="2017-09" db="EMBL/GenBank/DDBJ databases">
        <title>Depth-based differentiation of microbial function through sediment-hosted aquifers and enrichment of novel symbionts in the deep terrestrial subsurface.</title>
        <authorList>
            <person name="Probst A.J."/>
            <person name="Ladd B."/>
            <person name="Jarett J.K."/>
            <person name="Geller-Mcgrath D.E."/>
            <person name="Sieber C.M."/>
            <person name="Emerson J.B."/>
            <person name="Anantharaman K."/>
            <person name="Thomas B.C."/>
            <person name="Malmstrom R."/>
            <person name="Stieglmeier M."/>
            <person name="Klingl A."/>
            <person name="Woyke T."/>
            <person name="Ryan C.M."/>
            <person name="Banfield J.F."/>
        </authorList>
    </citation>
    <scope>NUCLEOTIDE SEQUENCE [LARGE SCALE GENOMIC DNA]</scope>
    <source>
        <strain evidence="1">CG23_combo_of_CG06-09_8_20_14_all_49_15</strain>
    </source>
</reference>
<dbReference type="EMBL" id="PCSD01000119">
    <property type="protein sequence ID" value="PIP33327.1"/>
    <property type="molecule type" value="Genomic_DNA"/>
</dbReference>
<gene>
    <name evidence="1" type="ORF">COX22_04995</name>
</gene>
<accession>A0A2G9ZJH3</accession>
<comment type="caution">
    <text evidence="1">The sequence shown here is derived from an EMBL/GenBank/DDBJ whole genome shotgun (WGS) entry which is preliminary data.</text>
</comment>
<feature type="non-terminal residue" evidence="1">
    <location>
        <position position="1"/>
    </location>
</feature>
<evidence type="ECO:0000313" key="2">
    <source>
        <dbReference type="Proteomes" id="UP000230729"/>
    </source>
</evidence>
<protein>
    <submittedName>
        <fullName evidence="1">Uncharacterized protein</fullName>
    </submittedName>
</protein>
<sequence length="121" mass="13787">KSAYSLSRSSRSDRISLYIVYTASPSRNNQPADNLAVGWRADLIVFITAFALVLKNRFCANWVCAEAVWFLQKFQFFPGKKVWRDCFLPEKTAAVPGQDTARNMIKSLAIAFLIFLCYGHR</sequence>
<evidence type="ECO:0000313" key="1">
    <source>
        <dbReference type="EMBL" id="PIP33327.1"/>
    </source>
</evidence>
<organism evidence="1 2">
    <name type="scientific">Candidatus Falkowbacteria bacterium CG23_combo_of_CG06-09_8_20_14_all_49_15</name>
    <dbReference type="NCBI Taxonomy" id="1974572"/>
    <lineage>
        <taxon>Bacteria</taxon>
        <taxon>Candidatus Falkowiibacteriota</taxon>
    </lineage>
</organism>
<proteinExistence type="predicted"/>